<dbReference type="PANTHER" id="PTHR23022:SF135">
    <property type="entry name" value="SI:DKEY-77F5.3"/>
    <property type="match status" value="1"/>
</dbReference>
<protein>
    <submittedName>
        <fullName evidence="5">Transposable element Tc1 transposase</fullName>
    </submittedName>
</protein>
<feature type="domain" description="Sleeping Beauty transposase HTH" evidence="4">
    <location>
        <begin position="1"/>
        <end position="51"/>
    </location>
</feature>
<evidence type="ECO:0000313" key="6">
    <source>
        <dbReference type="Proteomes" id="UP000198287"/>
    </source>
</evidence>
<dbReference type="SUPFAM" id="SSF46689">
    <property type="entry name" value="Homeodomain-like"/>
    <property type="match status" value="1"/>
</dbReference>
<dbReference type="InterPro" id="IPR036388">
    <property type="entry name" value="WH-like_DNA-bd_sf"/>
</dbReference>
<dbReference type="InterPro" id="IPR002492">
    <property type="entry name" value="Transposase_Tc1-like"/>
</dbReference>
<dbReference type="GO" id="GO:0006313">
    <property type="term" value="P:DNA transposition"/>
    <property type="evidence" value="ECO:0007669"/>
    <property type="project" value="InterPro"/>
</dbReference>
<dbReference type="InterPro" id="IPR047655">
    <property type="entry name" value="Transpos_IS630-like"/>
</dbReference>
<keyword evidence="6" id="KW-1185">Reference proteome</keyword>
<evidence type="ECO:0000259" key="4">
    <source>
        <dbReference type="Pfam" id="PF25787"/>
    </source>
</evidence>
<evidence type="ECO:0000256" key="1">
    <source>
        <dbReference type="ARBA" id="ARBA00004123"/>
    </source>
</evidence>
<dbReference type="InterPro" id="IPR052338">
    <property type="entry name" value="Transposase_5"/>
</dbReference>
<dbReference type="AlphaFoldDB" id="A0A226DTR0"/>
<dbReference type="InterPro" id="IPR036397">
    <property type="entry name" value="RNaseH_sf"/>
</dbReference>
<dbReference type="OMA" id="RITRMIS"/>
<dbReference type="Proteomes" id="UP000198287">
    <property type="component" value="Unassembled WGS sequence"/>
</dbReference>
<dbReference type="GO" id="GO:0005634">
    <property type="term" value="C:nucleus"/>
    <property type="evidence" value="ECO:0007669"/>
    <property type="project" value="UniProtKB-SubCell"/>
</dbReference>
<dbReference type="InterPro" id="IPR038717">
    <property type="entry name" value="Tc1-like_DDE_dom"/>
</dbReference>
<dbReference type="GO" id="GO:0003677">
    <property type="term" value="F:DNA binding"/>
    <property type="evidence" value="ECO:0007669"/>
    <property type="project" value="InterPro"/>
</dbReference>
<dbReference type="InterPro" id="IPR057667">
    <property type="entry name" value="HTH_SB"/>
</dbReference>
<feature type="domain" description="Tc1-like transposase DDE" evidence="3">
    <location>
        <begin position="148"/>
        <end position="301"/>
    </location>
</feature>
<dbReference type="PANTHER" id="PTHR23022">
    <property type="entry name" value="TRANSPOSABLE ELEMENT-RELATED"/>
    <property type="match status" value="1"/>
</dbReference>
<dbReference type="Gene3D" id="3.30.420.10">
    <property type="entry name" value="Ribonuclease H-like superfamily/Ribonuclease H"/>
    <property type="match status" value="1"/>
</dbReference>
<dbReference type="Pfam" id="PF01498">
    <property type="entry name" value="HTH_Tnp_Tc3_2"/>
    <property type="match status" value="1"/>
</dbReference>
<evidence type="ECO:0000259" key="2">
    <source>
        <dbReference type="Pfam" id="PF01498"/>
    </source>
</evidence>
<dbReference type="Gene3D" id="1.10.10.10">
    <property type="entry name" value="Winged helix-like DNA-binding domain superfamily/Winged helix DNA-binding domain"/>
    <property type="match status" value="1"/>
</dbReference>
<dbReference type="EMBL" id="LNIX01000012">
    <property type="protein sequence ID" value="OXA48087.1"/>
    <property type="molecule type" value="Genomic_DNA"/>
</dbReference>
<comment type="caution">
    <text evidence="5">The sequence shown here is derived from an EMBL/GenBank/DDBJ whole genome shotgun (WGS) entry which is preliminary data.</text>
</comment>
<dbReference type="NCBIfam" id="NF033545">
    <property type="entry name" value="transpos_IS630"/>
    <property type="match status" value="1"/>
</dbReference>
<dbReference type="GO" id="GO:0015074">
    <property type="term" value="P:DNA integration"/>
    <property type="evidence" value="ECO:0007669"/>
    <property type="project" value="InterPro"/>
</dbReference>
<dbReference type="OrthoDB" id="4843387at2759"/>
<evidence type="ECO:0000313" key="5">
    <source>
        <dbReference type="EMBL" id="OXA48087.1"/>
    </source>
</evidence>
<gene>
    <name evidence="5" type="ORF">Fcan01_17348</name>
</gene>
<dbReference type="STRING" id="158441.A0A226DTR0"/>
<comment type="subcellular location">
    <subcellularLocation>
        <location evidence="1">Nucleus</location>
    </subcellularLocation>
</comment>
<feature type="domain" description="Transposase Tc1-like" evidence="2">
    <location>
        <begin position="68"/>
        <end position="139"/>
    </location>
</feature>
<dbReference type="InterPro" id="IPR009057">
    <property type="entry name" value="Homeodomain-like_sf"/>
</dbReference>
<proteinExistence type="predicted"/>
<organism evidence="5 6">
    <name type="scientific">Folsomia candida</name>
    <name type="common">Springtail</name>
    <dbReference type="NCBI Taxonomy" id="158441"/>
    <lineage>
        <taxon>Eukaryota</taxon>
        <taxon>Metazoa</taxon>
        <taxon>Ecdysozoa</taxon>
        <taxon>Arthropoda</taxon>
        <taxon>Hexapoda</taxon>
        <taxon>Collembola</taxon>
        <taxon>Entomobryomorpha</taxon>
        <taxon>Isotomoidea</taxon>
        <taxon>Isotomidae</taxon>
        <taxon>Proisotominae</taxon>
        <taxon>Folsomia</taxon>
    </lineage>
</organism>
<reference evidence="5 6" key="1">
    <citation type="submission" date="2015-12" db="EMBL/GenBank/DDBJ databases">
        <title>The genome of Folsomia candida.</title>
        <authorList>
            <person name="Faddeeva A."/>
            <person name="Derks M.F."/>
            <person name="Anvar Y."/>
            <person name="Smit S."/>
            <person name="Van Straalen N."/>
            <person name="Roelofs D."/>
        </authorList>
    </citation>
    <scope>NUCLEOTIDE SEQUENCE [LARGE SCALE GENOMIC DNA]</scope>
    <source>
        <strain evidence="5 6">VU population</strain>
        <tissue evidence="5">Whole body</tissue>
    </source>
</reference>
<sequence length="340" mass="39287">MRGKELSLEQRGKIISLHQKGLGYIKISQKTKFKVPAIQRIIQKWKSTGSVANKRRTGRKRKTTPRIDRQILKKINSNRFLSAPKIVEEIQSQHGVSISNQTVRNRIKEQGYKGAVARKKPFISKRNQLKRLQWAKDHAAWTTDDWKRVLWTDESKFNMFGTDGVTTVWRKVGESLKPNCLRKTVKHGGGSIMVWGSMSTNGVGKLHFIDGIMNKDVYQSILQKNLLPSVRKLRIRGDYFFQQDNDPKHTAKTTKEWFAKNQIKVLPWAAQSPDLNPIEHLWAELERKIANRNPSNKEDLKRILAEAWEDIDPDFTKKLVDSMPRRIQAVIEAKGGPTRY</sequence>
<dbReference type="Pfam" id="PF13358">
    <property type="entry name" value="DDE_3"/>
    <property type="match status" value="1"/>
</dbReference>
<name>A0A226DTR0_FOLCA</name>
<accession>A0A226DTR0</accession>
<evidence type="ECO:0000259" key="3">
    <source>
        <dbReference type="Pfam" id="PF13358"/>
    </source>
</evidence>
<dbReference type="Pfam" id="PF25787">
    <property type="entry name" value="HTH_SB"/>
    <property type="match status" value="1"/>
</dbReference>